<dbReference type="SUPFAM" id="SSF55729">
    <property type="entry name" value="Acyl-CoA N-acyltransferases (Nat)"/>
    <property type="match status" value="1"/>
</dbReference>
<evidence type="ECO:0000259" key="3">
    <source>
        <dbReference type="PROSITE" id="PS51186"/>
    </source>
</evidence>
<dbReference type="InterPro" id="IPR000182">
    <property type="entry name" value="GNAT_dom"/>
</dbReference>
<dbReference type="EMBL" id="JBHUDO010000001">
    <property type="protein sequence ID" value="MFD1644289.1"/>
    <property type="molecule type" value="Genomic_DNA"/>
</dbReference>
<organism evidence="4 5">
    <name type="scientific">Haloarchaeobius litoreus</name>
    <dbReference type="NCBI Taxonomy" id="755306"/>
    <lineage>
        <taxon>Archaea</taxon>
        <taxon>Methanobacteriati</taxon>
        <taxon>Methanobacteriota</taxon>
        <taxon>Stenosarchaea group</taxon>
        <taxon>Halobacteria</taxon>
        <taxon>Halobacteriales</taxon>
        <taxon>Halorubellaceae</taxon>
        <taxon>Haloarchaeobius</taxon>
    </lineage>
</organism>
<dbReference type="PROSITE" id="PS51186">
    <property type="entry name" value="GNAT"/>
    <property type="match status" value="1"/>
</dbReference>
<keyword evidence="1 4" id="KW-0808">Transferase</keyword>
<comment type="caution">
    <text evidence="4">The sequence shown here is derived from an EMBL/GenBank/DDBJ whole genome shotgun (WGS) entry which is preliminary data.</text>
</comment>
<gene>
    <name evidence="4" type="ORF">ACFSBL_01190</name>
</gene>
<keyword evidence="2 4" id="KW-0012">Acyltransferase</keyword>
<dbReference type="RefSeq" id="WP_256399564.1">
    <property type="nucleotide sequence ID" value="NZ_JANHJR010000002.1"/>
</dbReference>
<evidence type="ECO:0000313" key="5">
    <source>
        <dbReference type="Proteomes" id="UP001597034"/>
    </source>
</evidence>
<evidence type="ECO:0000256" key="1">
    <source>
        <dbReference type="ARBA" id="ARBA00022679"/>
    </source>
</evidence>
<dbReference type="InterPro" id="IPR050832">
    <property type="entry name" value="Bact_Acetyltransf"/>
</dbReference>
<proteinExistence type="predicted"/>
<dbReference type="InterPro" id="IPR016181">
    <property type="entry name" value="Acyl_CoA_acyltransferase"/>
</dbReference>
<dbReference type="Gene3D" id="3.40.630.30">
    <property type="match status" value="1"/>
</dbReference>
<dbReference type="Pfam" id="PF00583">
    <property type="entry name" value="Acetyltransf_1"/>
    <property type="match status" value="1"/>
</dbReference>
<dbReference type="Proteomes" id="UP001597034">
    <property type="component" value="Unassembled WGS sequence"/>
</dbReference>
<keyword evidence="5" id="KW-1185">Reference proteome</keyword>
<dbReference type="CDD" id="cd04301">
    <property type="entry name" value="NAT_SF"/>
    <property type="match status" value="1"/>
</dbReference>
<feature type="domain" description="N-acetyltransferase" evidence="3">
    <location>
        <begin position="1"/>
        <end position="136"/>
    </location>
</feature>
<evidence type="ECO:0000313" key="4">
    <source>
        <dbReference type="EMBL" id="MFD1644289.1"/>
    </source>
</evidence>
<sequence length="136" mass="15758">MDTRELTSDAERRAAVTILRQLWSERDPADVFAWTGDDDYHLFGGHVDGELVGVAGVVLTNVLHHARHAWLYDLVVDEAHRGEGYGTELVNFVEEWAAGRDCERVALASPREKERTHRFYEELEYERWGYVVEREL</sequence>
<dbReference type="GO" id="GO:0016746">
    <property type="term" value="F:acyltransferase activity"/>
    <property type="evidence" value="ECO:0007669"/>
    <property type="project" value="UniProtKB-KW"/>
</dbReference>
<protein>
    <submittedName>
        <fullName evidence="4">GNAT family N-acetyltransferase</fullName>
        <ecNumber evidence="4">2.3.-.-</ecNumber>
    </submittedName>
</protein>
<accession>A0ABD6DD98</accession>
<dbReference type="EC" id="2.3.-.-" evidence="4"/>
<reference evidence="4 5" key="1">
    <citation type="journal article" date="2019" name="Int. J. Syst. Evol. Microbiol.">
        <title>The Global Catalogue of Microorganisms (GCM) 10K type strain sequencing project: providing services to taxonomists for standard genome sequencing and annotation.</title>
        <authorList>
            <consortium name="The Broad Institute Genomics Platform"/>
            <consortium name="The Broad Institute Genome Sequencing Center for Infectious Disease"/>
            <person name="Wu L."/>
            <person name="Ma J."/>
        </authorList>
    </citation>
    <scope>NUCLEOTIDE SEQUENCE [LARGE SCALE GENOMIC DNA]</scope>
    <source>
        <strain evidence="4 5">CGMCC 1.10390</strain>
    </source>
</reference>
<dbReference type="AlphaFoldDB" id="A0ABD6DD98"/>
<evidence type="ECO:0000256" key="2">
    <source>
        <dbReference type="ARBA" id="ARBA00023315"/>
    </source>
</evidence>
<name>A0ABD6DD98_9EURY</name>
<dbReference type="PANTHER" id="PTHR43877">
    <property type="entry name" value="AMINOALKYLPHOSPHONATE N-ACETYLTRANSFERASE-RELATED-RELATED"/>
    <property type="match status" value="1"/>
</dbReference>